<reference evidence="4" key="1">
    <citation type="submission" date="2017-02" db="UniProtKB">
        <authorList>
            <consortium name="WormBaseParasite"/>
        </authorList>
    </citation>
    <scope>IDENTIFICATION</scope>
</reference>
<proteinExistence type="predicted"/>
<dbReference type="GO" id="GO:0016020">
    <property type="term" value="C:membrane"/>
    <property type="evidence" value="ECO:0007669"/>
    <property type="project" value="InterPro"/>
</dbReference>
<evidence type="ECO:0000313" key="2">
    <source>
        <dbReference type="EMBL" id="VDK21181.1"/>
    </source>
</evidence>
<dbReference type="WBParaSite" id="ASIM_0000328001-mRNA-1">
    <property type="protein sequence ID" value="ASIM_0000328001-mRNA-1"/>
    <property type="gene ID" value="ASIM_0000328001"/>
</dbReference>
<dbReference type="SUPFAM" id="SSF63712">
    <property type="entry name" value="Nicotinic receptor ligand binding domain-like"/>
    <property type="match status" value="1"/>
</dbReference>
<evidence type="ECO:0000259" key="1">
    <source>
        <dbReference type="Pfam" id="PF02931"/>
    </source>
</evidence>
<dbReference type="AlphaFoldDB" id="A0A0M3J6T9"/>
<dbReference type="InterPro" id="IPR036734">
    <property type="entry name" value="Neur_chan_lig-bd_sf"/>
</dbReference>
<accession>A0A0M3J6T9</accession>
<dbReference type="InterPro" id="IPR006202">
    <property type="entry name" value="Neur_chan_lig-bd"/>
</dbReference>
<evidence type="ECO:0000313" key="3">
    <source>
        <dbReference type="Proteomes" id="UP000267096"/>
    </source>
</evidence>
<gene>
    <name evidence="2" type="ORF">ASIM_LOCUS3121</name>
</gene>
<evidence type="ECO:0000313" key="4">
    <source>
        <dbReference type="WBParaSite" id="ASIM_0000328001-mRNA-1"/>
    </source>
</evidence>
<organism evidence="4">
    <name type="scientific">Anisakis simplex</name>
    <name type="common">Herring worm</name>
    <dbReference type="NCBI Taxonomy" id="6269"/>
    <lineage>
        <taxon>Eukaryota</taxon>
        <taxon>Metazoa</taxon>
        <taxon>Ecdysozoa</taxon>
        <taxon>Nematoda</taxon>
        <taxon>Chromadorea</taxon>
        <taxon>Rhabditida</taxon>
        <taxon>Spirurina</taxon>
        <taxon>Ascaridomorpha</taxon>
        <taxon>Ascaridoidea</taxon>
        <taxon>Anisakidae</taxon>
        <taxon>Anisakis</taxon>
        <taxon>Anisakis simplex complex</taxon>
    </lineage>
</organism>
<reference evidence="2 3" key="2">
    <citation type="submission" date="2018-11" db="EMBL/GenBank/DDBJ databases">
        <authorList>
            <consortium name="Pathogen Informatics"/>
        </authorList>
    </citation>
    <scope>NUCLEOTIDE SEQUENCE [LARGE SCALE GENOMIC DNA]</scope>
</reference>
<keyword evidence="3" id="KW-1185">Reference proteome</keyword>
<dbReference type="EMBL" id="UYRR01004614">
    <property type="protein sequence ID" value="VDK21181.1"/>
    <property type="molecule type" value="Genomic_DNA"/>
</dbReference>
<protein>
    <submittedName>
        <fullName evidence="4">Neur_chan_LBD domain-containing protein</fullName>
    </submittedName>
</protein>
<dbReference type="Gene3D" id="2.70.170.10">
    <property type="entry name" value="Neurotransmitter-gated ion-channel ligand-binding domain"/>
    <property type="match status" value="1"/>
</dbReference>
<name>A0A0M3J6T9_ANISI</name>
<sequence>MDRVRRKREANLRRPDIIDLHQDHCLMNNDTLAKSVLEYIMLSYDRKTVPIAEGVDVKVDLIIQAITSISEIASSFTADVLFSQIWLDPGLSFENMTTDLTSSNLFIDIPRSREKKNQYEYLLEREGCFDDLHEC</sequence>
<dbReference type="Proteomes" id="UP000267096">
    <property type="component" value="Unassembled WGS sequence"/>
</dbReference>
<dbReference type="GO" id="GO:0005230">
    <property type="term" value="F:extracellular ligand-gated monoatomic ion channel activity"/>
    <property type="evidence" value="ECO:0007669"/>
    <property type="project" value="InterPro"/>
</dbReference>
<dbReference type="Pfam" id="PF02931">
    <property type="entry name" value="Neur_chan_LBD"/>
    <property type="match status" value="1"/>
</dbReference>
<feature type="domain" description="Neurotransmitter-gated ion-channel ligand-binding" evidence="1">
    <location>
        <begin position="34"/>
        <end position="97"/>
    </location>
</feature>
<dbReference type="OrthoDB" id="407674at2759"/>